<name>A0A2P2ITX1_RHIMU</name>
<reference evidence="1" key="1">
    <citation type="submission" date="2018-02" db="EMBL/GenBank/DDBJ databases">
        <title>Rhizophora mucronata_Transcriptome.</title>
        <authorList>
            <person name="Meera S.P."/>
            <person name="Sreeshan A."/>
            <person name="Augustine A."/>
        </authorList>
    </citation>
    <scope>NUCLEOTIDE SEQUENCE</scope>
    <source>
        <tissue evidence="1">Leaf</tissue>
    </source>
</reference>
<organism evidence="1">
    <name type="scientific">Rhizophora mucronata</name>
    <name type="common">Asiatic mangrove</name>
    <dbReference type="NCBI Taxonomy" id="61149"/>
    <lineage>
        <taxon>Eukaryota</taxon>
        <taxon>Viridiplantae</taxon>
        <taxon>Streptophyta</taxon>
        <taxon>Embryophyta</taxon>
        <taxon>Tracheophyta</taxon>
        <taxon>Spermatophyta</taxon>
        <taxon>Magnoliopsida</taxon>
        <taxon>eudicotyledons</taxon>
        <taxon>Gunneridae</taxon>
        <taxon>Pentapetalae</taxon>
        <taxon>rosids</taxon>
        <taxon>fabids</taxon>
        <taxon>Malpighiales</taxon>
        <taxon>Rhizophoraceae</taxon>
        <taxon>Rhizophora</taxon>
    </lineage>
</organism>
<sequence length="35" mass="4123">MPLSTNYSRLEAVGFIHFGHSSRAWQRCQLHLELH</sequence>
<evidence type="ECO:0000313" key="1">
    <source>
        <dbReference type="EMBL" id="MBW84648.1"/>
    </source>
</evidence>
<dbReference type="EMBL" id="GGEC01004165">
    <property type="protein sequence ID" value="MBW84648.1"/>
    <property type="molecule type" value="Transcribed_RNA"/>
</dbReference>
<protein>
    <submittedName>
        <fullName evidence="1">Uncharacterized protein</fullName>
    </submittedName>
</protein>
<proteinExistence type="predicted"/>
<dbReference type="AlphaFoldDB" id="A0A2P2ITX1"/>
<accession>A0A2P2ITX1</accession>